<organism evidence="15 16">
    <name type="scientific">Caenorhabditis auriculariae</name>
    <dbReference type="NCBI Taxonomy" id="2777116"/>
    <lineage>
        <taxon>Eukaryota</taxon>
        <taxon>Metazoa</taxon>
        <taxon>Ecdysozoa</taxon>
        <taxon>Nematoda</taxon>
        <taxon>Chromadorea</taxon>
        <taxon>Rhabditida</taxon>
        <taxon>Rhabditina</taxon>
        <taxon>Rhabditomorpha</taxon>
        <taxon>Rhabditoidea</taxon>
        <taxon>Rhabditidae</taxon>
        <taxon>Peloderinae</taxon>
        <taxon>Caenorhabditis</taxon>
    </lineage>
</organism>
<feature type="transmembrane region" description="Helical" evidence="14">
    <location>
        <begin position="279"/>
        <end position="295"/>
    </location>
</feature>
<keyword evidence="16" id="KW-1185">Reference proteome</keyword>
<comment type="function">
    <text evidence="12">Dol-P-Glc:Glc(2)Man(9)GlcNAc(2)-PP-Dol alpha-1,2-glucosyltransferase that operates in the biosynthetic pathway of dolichol-linked oligosaccharides, the glycan precursors employed in protein asparagine (N)-glycosylation. The assembly of dolichol-linked oligosaccharides begins on the cytosolic side of the endoplasmic reticulum membrane and finishes in its lumen. The sequential addition of sugars to dolichol pyrophosphate produces dolichol-linked oligosaccharides containing fourteen sugars, including two GlcNAcs, nine mannoses and three glucoses. Once assembled, the oligosaccharide is transferred from the lipid to nascent proteins by oligosaccharyltransferases. In the lumen of the endoplasmic reticulum, adds the third and last glucose residue from dolichyl phosphate glucose (Dol-P-Glc) onto the lipid-linked oligosaccharide intermediate Glc(2)Man(9)GlcNAc(2)-PP-Dol to produce Glc(3)Man(9)GlcNAc(2)-PP-Dol.</text>
</comment>
<evidence type="ECO:0000313" key="16">
    <source>
        <dbReference type="Proteomes" id="UP000835052"/>
    </source>
</evidence>
<keyword evidence="8 14" id="KW-0812">Transmembrane</keyword>
<comment type="subcellular location">
    <subcellularLocation>
        <location evidence="1">Endoplasmic reticulum membrane</location>
        <topology evidence="1">Multi-pass membrane protein</topology>
    </subcellularLocation>
</comment>
<protein>
    <recommendedName>
        <fullName evidence="5">Dol-P-Glc:Glc(2)Man(9)GlcNAc(2)-PP-Dol alpha-1,2-glucosyltransferase</fullName>
        <ecNumber evidence="4">2.4.1.256</ecNumber>
    </recommendedName>
</protein>
<reference evidence="15" key="1">
    <citation type="submission" date="2020-10" db="EMBL/GenBank/DDBJ databases">
        <authorList>
            <person name="Kikuchi T."/>
        </authorList>
    </citation>
    <scope>NUCLEOTIDE SEQUENCE</scope>
    <source>
        <strain evidence="15">NKZ352</strain>
    </source>
</reference>
<comment type="similarity">
    <text evidence="3">Belongs to the ALG10 glucosyltransferase family.</text>
</comment>
<comment type="catalytic activity">
    <reaction evidence="13">
        <text>an alpha-D-Glc-(1-&gt;3)-alpha-D-Glc-(1-&gt;3)-alpha-D-Man-(1-&gt;2)-alpha-D-Man-(1-&gt;2)-alpha-D-Man-(1-&gt;3)-[alpha-D-Man-(1-&gt;2)-alpha-D-Man-(1-&gt;3)-[alpha-D-Man-(1-&gt;2)-alpha-D-Man-(1-&gt;6)]-alpha-D-Man-(1-&gt;6)]-beta-D-Man-(1-&gt;4)-beta-D-GlcNAc-(1-&gt;4)-alpha-D-GlcNAc-diphospho-di-trans,poly-cis-dolichol + a di-trans,poly-cis-dolichyl beta-D-glucosyl phosphate = a alpha-D-Glc-(1-&gt;2)-alpha-D-Glc-(1-&gt;3)-alpha-D-Glc-(1-&gt;3)-alpha-D-Man-(1-&gt;2)-alpha-D-Man-(1-&gt;2)-alpha-D-Man-(1-&gt;3)-[alpha-D-Man-(1-&gt;2)-alpha-D-Man-(1-&gt;3)-[alpha-D-Man-(1-&gt;2)-alpha-D-Man-(1-&gt;6)]-alpha-D-Man-(1-&gt;6)]-beta-D-Man-(1-&gt;4)-beta-D-GlcNAc-(1-&gt;4)-alpha-D-GlcNAc-diphospho-di-trans,poly-cis-dolichol + a di-trans,poly-cis-dolichyl phosphate + H(+)</text>
        <dbReference type="Rhea" id="RHEA:29543"/>
        <dbReference type="Rhea" id="RHEA-COMP:19498"/>
        <dbReference type="Rhea" id="RHEA-COMP:19502"/>
        <dbReference type="Rhea" id="RHEA-COMP:19512"/>
        <dbReference type="Rhea" id="RHEA-COMP:19522"/>
        <dbReference type="ChEBI" id="CHEBI:15378"/>
        <dbReference type="ChEBI" id="CHEBI:57525"/>
        <dbReference type="ChEBI" id="CHEBI:57683"/>
        <dbReference type="ChEBI" id="CHEBI:132522"/>
        <dbReference type="ChEBI" id="CHEBI:132523"/>
        <dbReference type="EC" id="2.4.1.256"/>
    </reaction>
    <physiologicalReaction direction="left-to-right" evidence="13">
        <dbReference type="Rhea" id="RHEA:29544"/>
    </physiologicalReaction>
</comment>
<dbReference type="GO" id="GO:0106073">
    <property type="term" value="F:dolichyl pyrophosphate Glc2Man9GlcNAc2 alpha-1,2-glucosyltransferase activity"/>
    <property type="evidence" value="ECO:0007669"/>
    <property type="project" value="UniProtKB-EC"/>
</dbReference>
<name>A0A8S1H627_9PELO</name>
<keyword evidence="7" id="KW-0808">Transferase</keyword>
<keyword evidence="9" id="KW-0256">Endoplasmic reticulum</keyword>
<dbReference type="OrthoDB" id="4769at2759"/>
<feature type="transmembrane region" description="Helical" evidence="14">
    <location>
        <begin position="163"/>
        <end position="186"/>
    </location>
</feature>
<evidence type="ECO:0000256" key="13">
    <source>
        <dbReference type="ARBA" id="ARBA00048064"/>
    </source>
</evidence>
<dbReference type="InterPro" id="IPR016900">
    <property type="entry name" value="Alg10"/>
</dbReference>
<evidence type="ECO:0000256" key="9">
    <source>
        <dbReference type="ARBA" id="ARBA00022824"/>
    </source>
</evidence>
<comment type="caution">
    <text evidence="15">The sequence shown here is derived from an EMBL/GenBank/DDBJ whole genome shotgun (WGS) entry which is preliminary data.</text>
</comment>
<feature type="transmembrane region" description="Helical" evidence="14">
    <location>
        <begin position="27"/>
        <end position="48"/>
    </location>
</feature>
<evidence type="ECO:0000256" key="6">
    <source>
        <dbReference type="ARBA" id="ARBA00022676"/>
    </source>
</evidence>
<dbReference type="AlphaFoldDB" id="A0A8S1H627"/>
<gene>
    <name evidence="15" type="ORF">CAUJ_LOCUS6794</name>
</gene>
<dbReference type="GO" id="GO:0005789">
    <property type="term" value="C:endoplasmic reticulum membrane"/>
    <property type="evidence" value="ECO:0007669"/>
    <property type="project" value="UniProtKB-SubCell"/>
</dbReference>
<evidence type="ECO:0000256" key="1">
    <source>
        <dbReference type="ARBA" id="ARBA00004477"/>
    </source>
</evidence>
<dbReference type="EC" id="2.4.1.256" evidence="4"/>
<dbReference type="PANTHER" id="PTHR12989:SF10">
    <property type="entry name" value="DOL-P-GLC:GLC(2)MAN(9)GLCNAC(2)-PP-DOL ALPHA-1,2-GLUCOSYLTRANSFERASE-RELATED"/>
    <property type="match status" value="1"/>
</dbReference>
<evidence type="ECO:0000256" key="3">
    <source>
        <dbReference type="ARBA" id="ARBA00010600"/>
    </source>
</evidence>
<comment type="pathway">
    <text evidence="2">Protein modification; protein glycosylation.</text>
</comment>
<evidence type="ECO:0000256" key="14">
    <source>
        <dbReference type="SAM" id="Phobius"/>
    </source>
</evidence>
<dbReference type="EMBL" id="CAJGYM010000018">
    <property type="protein sequence ID" value="CAD6190875.1"/>
    <property type="molecule type" value="Genomic_DNA"/>
</dbReference>
<dbReference type="Pfam" id="PF04922">
    <property type="entry name" value="DIE2_ALG10"/>
    <property type="match status" value="2"/>
</dbReference>
<feature type="transmembrane region" description="Helical" evidence="14">
    <location>
        <begin position="97"/>
        <end position="114"/>
    </location>
</feature>
<feature type="transmembrane region" description="Helical" evidence="14">
    <location>
        <begin position="121"/>
        <end position="143"/>
    </location>
</feature>
<evidence type="ECO:0000313" key="15">
    <source>
        <dbReference type="EMBL" id="CAD6190875.1"/>
    </source>
</evidence>
<keyword evidence="6" id="KW-0328">Glycosyltransferase</keyword>
<evidence type="ECO:0000256" key="11">
    <source>
        <dbReference type="ARBA" id="ARBA00023136"/>
    </source>
</evidence>
<dbReference type="GO" id="GO:0006488">
    <property type="term" value="P:dolichol-linked oligosaccharide biosynthetic process"/>
    <property type="evidence" value="ECO:0007669"/>
    <property type="project" value="InterPro"/>
</dbReference>
<keyword evidence="10 14" id="KW-1133">Transmembrane helix</keyword>
<keyword evidence="11 14" id="KW-0472">Membrane</keyword>
<proteinExistence type="inferred from homology"/>
<feature type="transmembrane region" description="Helical" evidence="14">
    <location>
        <begin position="345"/>
        <end position="364"/>
    </location>
</feature>
<accession>A0A8S1H627</accession>
<evidence type="ECO:0000256" key="4">
    <source>
        <dbReference type="ARBA" id="ARBA00011967"/>
    </source>
</evidence>
<evidence type="ECO:0000256" key="5">
    <source>
        <dbReference type="ARBA" id="ARBA00018512"/>
    </source>
</evidence>
<feature type="transmembrane region" description="Helical" evidence="14">
    <location>
        <begin position="207"/>
        <end position="226"/>
    </location>
</feature>
<sequence>MQGAESAEPAAARGRVSFKPQSHKEDFLLGFLIAALHSILVTAVYKYVPTPYMDEIFHIGQTRSYCNGNFTWNPLITTPPALYFLAVPFCYGQNERYVNSLLILLAVAGFCRFRRMFSRDFVLSTAVIVQTLPVLLHSSVLLYTDLLSLTAVVWGLSIRSPSVSALCFLVATLTRQTNIVWAAVYAASRLLARHRSDRPFRSTFSSLLYLWPFELLALAFAAFVVINDGKFVLGDAKAHEPKLHLAQFFYCLIFCAAHGCLQALPLISPLLKKALRPSRLAISLVVAFCFYRYSYDHPYLLADNRHFTFYIWRRFLANPLIRTSLAPICVLSADFMNLTTAHVAPIHRILFLFATLAVLVPAHFPKL</sequence>
<evidence type="ECO:0000256" key="8">
    <source>
        <dbReference type="ARBA" id="ARBA00022692"/>
    </source>
</evidence>
<dbReference type="PANTHER" id="PTHR12989">
    <property type="entry name" value="ALPHA-1,2-GLUCOSYLTRANSFERASE ALG10"/>
    <property type="match status" value="1"/>
</dbReference>
<evidence type="ECO:0000256" key="10">
    <source>
        <dbReference type="ARBA" id="ARBA00022989"/>
    </source>
</evidence>
<dbReference type="Proteomes" id="UP000835052">
    <property type="component" value="Unassembled WGS sequence"/>
</dbReference>
<evidence type="ECO:0000256" key="12">
    <source>
        <dbReference type="ARBA" id="ARBA00044727"/>
    </source>
</evidence>
<feature type="transmembrane region" description="Helical" evidence="14">
    <location>
        <begin position="246"/>
        <end position="267"/>
    </location>
</feature>
<evidence type="ECO:0000256" key="7">
    <source>
        <dbReference type="ARBA" id="ARBA00022679"/>
    </source>
</evidence>
<feature type="transmembrane region" description="Helical" evidence="14">
    <location>
        <begin position="315"/>
        <end position="333"/>
    </location>
</feature>
<evidence type="ECO:0000256" key="2">
    <source>
        <dbReference type="ARBA" id="ARBA00004922"/>
    </source>
</evidence>